<keyword evidence="14" id="KW-0812">Transmembrane</keyword>
<reference evidence="17 18" key="1">
    <citation type="submission" date="2020-08" db="EMBL/GenBank/DDBJ databases">
        <title>Acidobacteriota in marine sediments use diverse sulfur dissimilation pathways.</title>
        <authorList>
            <person name="Wasmund K."/>
        </authorList>
    </citation>
    <scope>NUCLEOTIDE SEQUENCE [LARGE SCALE GENOMIC DNA]</scope>
    <source>
        <strain evidence="17">MAG AM3-A</strain>
    </source>
</reference>
<feature type="modified residue" description="4-aspartylphosphate" evidence="12">
    <location>
        <position position="778"/>
    </location>
</feature>
<evidence type="ECO:0000256" key="7">
    <source>
        <dbReference type="ARBA" id="ARBA00022777"/>
    </source>
</evidence>
<dbReference type="Pfam" id="PF00512">
    <property type="entry name" value="HisKA"/>
    <property type="match status" value="1"/>
</dbReference>
<feature type="transmembrane region" description="Helical" evidence="14">
    <location>
        <begin position="270"/>
        <end position="292"/>
    </location>
</feature>
<keyword evidence="5" id="KW-0808">Transferase</keyword>
<evidence type="ECO:0000256" key="4">
    <source>
        <dbReference type="ARBA" id="ARBA00022553"/>
    </source>
</evidence>
<keyword evidence="8" id="KW-0067">ATP-binding</keyword>
<dbReference type="Pfam" id="PF00072">
    <property type="entry name" value="Response_reg"/>
    <property type="match status" value="2"/>
</dbReference>
<evidence type="ECO:0000256" key="12">
    <source>
        <dbReference type="PROSITE-ProRule" id="PRU00169"/>
    </source>
</evidence>
<feature type="transmembrane region" description="Helical" evidence="14">
    <location>
        <begin position="63"/>
        <end position="81"/>
    </location>
</feature>
<dbReference type="SUPFAM" id="SSF52172">
    <property type="entry name" value="CheY-like"/>
    <property type="match status" value="2"/>
</dbReference>
<evidence type="ECO:0000256" key="3">
    <source>
        <dbReference type="ARBA" id="ARBA00012438"/>
    </source>
</evidence>
<evidence type="ECO:0000313" key="18">
    <source>
        <dbReference type="Proteomes" id="UP000598633"/>
    </source>
</evidence>
<keyword evidence="9" id="KW-0902">Two-component regulatory system</keyword>
<feature type="domain" description="Response regulatory" evidence="16">
    <location>
        <begin position="609"/>
        <end position="722"/>
    </location>
</feature>
<feature type="modified residue" description="4-aspartylphosphate" evidence="12">
    <location>
        <position position="658"/>
    </location>
</feature>
<dbReference type="PRINTS" id="PR00344">
    <property type="entry name" value="BCTRLSENSOR"/>
</dbReference>
<dbReference type="InterPro" id="IPR036097">
    <property type="entry name" value="HisK_dim/P_sf"/>
</dbReference>
<feature type="domain" description="Response regulatory" evidence="16">
    <location>
        <begin position="729"/>
        <end position="845"/>
    </location>
</feature>
<feature type="transmembrane region" description="Helical" evidence="14">
    <location>
        <begin position="20"/>
        <end position="43"/>
    </location>
</feature>
<evidence type="ECO:0000256" key="6">
    <source>
        <dbReference type="ARBA" id="ARBA00022741"/>
    </source>
</evidence>
<dbReference type="SMART" id="SM00448">
    <property type="entry name" value="REC"/>
    <property type="match status" value="2"/>
</dbReference>
<dbReference type="Gene3D" id="1.10.287.130">
    <property type="match status" value="1"/>
</dbReference>
<dbReference type="SMART" id="SM00387">
    <property type="entry name" value="HATPase_c"/>
    <property type="match status" value="1"/>
</dbReference>
<accession>A0A8J6Y544</accession>
<evidence type="ECO:0000256" key="2">
    <source>
        <dbReference type="ARBA" id="ARBA00004370"/>
    </source>
</evidence>
<dbReference type="InterPro" id="IPR003594">
    <property type="entry name" value="HATPase_dom"/>
</dbReference>
<comment type="subcellular location">
    <subcellularLocation>
        <location evidence="2">Membrane</location>
    </subcellularLocation>
</comment>
<comment type="caution">
    <text evidence="17">The sequence shown here is derived from an EMBL/GenBank/DDBJ whole genome shotgun (WGS) entry which is preliminary data.</text>
</comment>
<dbReference type="InterPro" id="IPR004358">
    <property type="entry name" value="Sig_transdc_His_kin-like_C"/>
</dbReference>
<dbReference type="PROSITE" id="PS50110">
    <property type="entry name" value="RESPONSE_REGULATORY"/>
    <property type="match status" value="2"/>
</dbReference>
<protein>
    <recommendedName>
        <fullName evidence="3">histidine kinase</fullName>
        <ecNumber evidence="3">2.7.13.3</ecNumber>
    </recommendedName>
</protein>
<proteinExistence type="predicted"/>
<evidence type="ECO:0000256" key="14">
    <source>
        <dbReference type="SAM" id="Phobius"/>
    </source>
</evidence>
<dbReference type="PROSITE" id="PS50109">
    <property type="entry name" value="HIS_KIN"/>
    <property type="match status" value="1"/>
</dbReference>
<feature type="transmembrane region" description="Helical" evidence="14">
    <location>
        <begin position="165"/>
        <end position="185"/>
    </location>
</feature>
<dbReference type="InterPro" id="IPR003661">
    <property type="entry name" value="HisK_dim/P_dom"/>
</dbReference>
<evidence type="ECO:0000256" key="11">
    <source>
        <dbReference type="ARBA" id="ARBA00023306"/>
    </source>
</evidence>
<feature type="transmembrane region" description="Helical" evidence="14">
    <location>
        <begin position="197"/>
        <end position="217"/>
    </location>
</feature>
<feature type="coiled-coil region" evidence="13">
    <location>
        <begin position="309"/>
        <end position="347"/>
    </location>
</feature>
<dbReference type="InterPro" id="IPR001789">
    <property type="entry name" value="Sig_transdc_resp-reg_receiver"/>
</dbReference>
<organism evidence="17 18">
    <name type="scientific">Candidatus Sulfomarinibacter kjeldsenii</name>
    <dbReference type="NCBI Taxonomy" id="2885994"/>
    <lineage>
        <taxon>Bacteria</taxon>
        <taxon>Pseudomonadati</taxon>
        <taxon>Acidobacteriota</taxon>
        <taxon>Thermoanaerobaculia</taxon>
        <taxon>Thermoanaerobaculales</taxon>
        <taxon>Candidatus Sulfomarinibacteraceae</taxon>
        <taxon>Candidatus Sulfomarinibacter</taxon>
    </lineage>
</organism>
<dbReference type="Pfam" id="PF02518">
    <property type="entry name" value="HATPase_c"/>
    <property type="match status" value="1"/>
</dbReference>
<feature type="domain" description="Histidine kinase" evidence="15">
    <location>
        <begin position="361"/>
        <end position="583"/>
    </location>
</feature>
<dbReference type="AlphaFoldDB" id="A0A8J6Y544"/>
<sequence>MTTKSDDGTRSSNRTTSVAAWLKGIAIGAGSLTTLLGIVVIIGWQTNNVTLVQVLPTFVPMQYNTALGFVMCGLGLLLVIFDRDRFAVPVGALAALIGCATLLQYIFGLNFGIDQLFHDHNITVKTSHPGRMAPNTAVCFTLVGLAIIARATLRRPRVRSSTSVLLSSLALAFGTVALAGYLGGLETAYGWGWLTRMAIHTSFGFCVVSIGFLVFVWRDDLTPETLIPRWFPVTVFFGICTASICSWQAIQAEQKVAETTLELVAQTPRGANAVLIGGFLLAAALATAAHLAQTAFRRAREVGTANTALAEEIGQRKKAQVELAKERDNLEETVAARTSELAQAREAAEAANRAKSTFLANMSHELRTPMNAIIGYSEMLAEEAEDDGLDDMIPDLKKINSAGNHLLALINDILDLSKIEAGRMDLYLERFDVRQMLAEAVDTVTPLIAKNDNRLVTDFGDDIGSIRADLTKLRQSLFNLLSNAAKFTEGGTVTLAVKRDPRESGDWIELSVSDTGIGIREEMLDHVFEEFSQADDSTSRDYGGTGLGLPISRRFCQMMGGDISVSSEHGIGSTFTIELPAQVDALEAAKASAQIDAGDGRSVEGDRPPILVIDDDQDSRELLQRTLEADGHWVVTAADGEEGLEFARRLHPILITLDVMMPGLDGWAVLKELKADPDLHRIPVMMVTIESQQDLGYSLGAVEHLTKPVNRGQLLQLVSRYTRAESGTHALVVDDDEGIRDLFGTALSEAGWTVDEARDGAKALECVSLRAPDIVLLDLMMPVMNGFEFLFEFRRQKDFRSVPVIVVTAKDLTDDERLLLNGGMVRIVKKGGLNREQLLEQVREFVAKHSTSRDAEG</sequence>
<dbReference type="PANTHER" id="PTHR43047">
    <property type="entry name" value="TWO-COMPONENT HISTIDINE PROTEIN KINASE"/>
    <property type="match status" value="1"/>
</dbReference>
<keyword evidence="14" id="KW-1133">Transmembrane helix</keyword>
<evidence type="ECO:0000259" key="16">
    <source>
        <dbReference type="PROSITE" id="PS50110"/>
    </source>
</evidence>
<keyword evidence="13" id="KW-0175">Coiled coil</keyword>
<dbReference type="SMART" id="SM00388">
    <property type="entry name" value="HisKA"/>
    <property type="match status" value="1"/>
</dbReference>
<evidence type="ECO:0000256" key="8">
    <source>
        <dbReference type="ARBA" id="ARBA00022840"/>
    </source>
</evidence>
<keyword evidence="11" id="KW-0131">Cell cycle</keyword>
<dbReference type="FunFam" id="1.10.287.130:FF:000038">
    <property type="entry name" value="Sensory transduction histidine kinase"/>
    <property type="match status" value="1"/>
</dbReference>
<dbReference type="InterPro" id="IPR011006">
    <property type="entry name" value="CheY-like_superfamily"/>
</dbReference>
<dbReference type="Gene3D" id="3.40.50.2300">
    <property type="match status" value="2"/>
</dbReference>
<evidence type="ECO:0000256" key="10">
    <source>
        <dbReference type="ARBA" id="ARBA00023136"/>
    </source>
</evidence>
<dbReference type="EC" id="2.7.13.3" evidence="3"/>
<keyword evidence="6" id="KW-0547">Nucleotide-binding</keyword>
<dbReference type="SUPFAM" id="SSF55874">
    <property type="entry name" value="ATPase domain of HSP90 chaperone/DNA topoisomerase II/histidine kinase"/>
    <property type="match status" value="1"/>
</dbReference>
<dbReference type="Gene3D" id="3.30.565.10">
    <property type="entry name" value="Histidine kinase-like ATPase, C-terminal domain"/>
    <property type="match status" value="1"/>
</dbReference>
<comment type="catalytic activity">
    <reaction evidence="1">
        <text>ATP + protein L-histidine = ADP + protein N-phospho-L-histidine.</text>
        <dbReference type="EC" id="2.7.13.3"/>
    </reaction>
</comment>
<dbReference type="CDD" id="cd17574">
    <property type="entry name" value="REC_OmpR"/>
    <property type="match status" value="2"/>
</dbReference>
<dbReference type="SUPFAM" id="SSF47384">
    <property type="entry name" value="Homodimeric domain of signal transducing histidine kinase"/>
    <property type="match status" value="1"/>
</dbReference>
<feature type="transmembrane region" description="Helical" evidence="14">
    <location>
        <begin position="133"/>
        <end position="153"/>
    </location>
</feature>
<evidence type="ECO:0000256" key="13">
    <source>
        <dbReference type="SAM" id="Coils"/>
    </source>
</evidence>
<feature type="transmembrane region" description="Helical" evidence="14">
    <location>
        <begin position="93"/>
        <end position="113"/>
    </location>
</feature>
<gene>
    <name evidence="17" type="ORF">IFJ97_03355</name>
</gene>
<keyword evidence="4 12" id="KW-0597">Phosphoprotein</keyword>
<evidence type="ECO:0000313" key="17">
    <source>
        <dbReference type="EMBL" id="MBD3870382.1"/>
    </source>
</evidence>
<evidence type="ECO:0000256" key="5">
    <source>
        <dbReference type="ARBA" id="ARBA00022679"/>
    </source>
</evidence>
<dbReference type="CDD" id="cd16922">
    <property type="entry name" value="HATPase_EvgS-ArcB-TorS-like"/>
    <property type="match status" value="1"/>
</dbReference>
<evidence type="ECO:0000256" key="1">
    <source>
        <dbReference type="ARBA" id="ARBA00000085"/>
    </source>
</evidence>
<dbReference type="InterPro" id="IPR005467">
    <property type="entry name" value="His_kinase_dom"/>
</dbReference>
<dbReference type="InterPro" id="IPR036890">
    <property type="entry name" value="HATPase_C_sf"/>
</dbReference>
<dbReference type="CDD" id="cd00082">
    <property type="entry name" value="HisKA"/>
    <property type="match status" value="1"/>
</dbReference>
<dbReference type="GO" id="GO:0005886">
    <property type="term" value="C:plasma membrane"/>
    <property type="evidence" value="ECO:0007669"/>
    <property type="project" value="TreeGrafter"/>
</dbReference>
<dbReference type="EMBL" id="JACXWA010000059">
    <property type="protein sequence ID" value="MBD3870382.1"/>
    <property type="molecule type" value="Genomic_DNA"/>
</dbReference>
<dbReference type="Proteomes" id="UP000598633">
    <property type="component" value="Unassembled WGS sequence"/>
</dbReference>
<name>A0A8J6Y544_9BACT</name>
<evidence type="ECO:0000256" key="9">
    <source>
        <dbReference type="ARBA" id="ARBA00023012"/>
    </source>
</evidence>
<dbReference type="GO" id="GO:0000155">
    <property type="term" value="F:phosphorelay sensor kinase activity"/>
    <property type="evidence" value="ECO:0007669"/>
    <property type="project" value="InterPro"/>
</dbReference>
<evidence type="ECO:0000259" key="15">
    <source>
        <dbReference type="PROSITE" id="PS50109"/>
    </source>
</evidence>
<keyword evidence="10 14" id="KW-0472">Membrane</keyword>
<dbReference type="GO" id="GO:0005524">
    <property type="term" value="F:ATP binding"/>
    <property type="evidence" value="ECO:0007669"/>
    <property type="project" value="UniProtKB-KW"/>
</dbReference>
<dbReference type="GO" id="GO:0009927">
    <property type="term" value="F:histidine phosphotransfer kinase activity"/>
    <property type="evidence" value="ECO:0007669"/>
    <property type="project" value="TreeGrafter"/>
</dbReference>
<dbReference type="FunFam" id="3.30.565.10:FF:000010">
    <property type="entry name" value="Sensor histidine kinase RcsC"/>
    <property type="match status" value="1"/>
</dbReference>
<dbReference type="PANTHER" id="PTHR43047:SF72">
    <property type="entry name" value="OSMOSENSING HISTIDINE PROTEIN KINASE SLN1"/>
    <property type="match status" value="1"/>
</dbReference>
<keyword evidence="7" id="KW-0418">Kinase</keyword>